<organism evidence="1 2">
    <name type="scientific">Vermiconidia calcicola</name>
    <dbReference type="NCBI Taxonomy" id="1690605"/>
    <lineage>
        <taxon>Eukaryota</taxon>
        <taxon>Fungi</taxon>
        <taxon>Dikarya</taxon>
        <taxon>Ascomycota</taxon>
        <taxon>Pezizomycotina</taxon>
        <taxon>Dothideomycetes</taxon>
        <taxon>Dothideomycetidae</taxon>
        <taxon>Mycosphaerellales</taxon>
        <taxon>Extremaceae</taxon>
        <taxon>Vermiconidia</taxon>
    </lineage>
</organism>
<dbReference type="EMBL" id="JAUTXU010000078">
    <property type="protein sequence ID" value="KAK3711247.1"/>
    <property type="molecule type" value="Genomic_DNA"/>
</dbReference>
<reference evidence="1" key="1">
    <citation type="submission" date="2023-07" db="EMBL/GenBank/DDBJ databases">
        <title>Black Yeasts Isolated from many extreme environments.</title>
        <authorList>
            <person name="Coleine C."/>
            <person name="Stajich J.E."/>
            <person name="Selbmann L."/>
        </authorList>
    </citation>
    <scope>NUCLEOTIDE SEQUENCE</scope>
    <source>
        <strain evidence="1">CCFEE 5714</strain>
    </source>
</reference>
<gene>
    <name evidence="1" type="ORF">LTR37_009841</name>
</gene>
<sequence length="461" mass="49889">MVMKPSTKTFTVHTDYLFDSKKKAFVEDTSITVDPETGLITKVYQRKAALPAETKEPDIDLRGRCVLPGLVDAHTHILLHAYSETPSDYQMRDESLVERVIRATNHCRAALLAGYTTYRDLGTESAADADVHIRDCINRGIIPGPRMYCATECLASSGGYEIRHENKIGGQELPRISDPCDGPVGCRAGVRRRLGAGADVIKFYADYRKRALRFPQGGWPGCPAIAFPPEQDILSGQRNPNLLLFQQDEMDAMVTEAKLARAPVAAHASSAEAVRMAAKAGVTTVEHGFEPMKGTSAMQEMKDNGTIFVPTLAVLETALDTKQMKPILAQVKEAFDKGIKLACGGDTGAFPHGDNAREIELMLDAEVPLEEVLTAATLHGWKACGGDWCGKKFGCIGEGYAADIIALEGDVRKDLKALRRVDFVMKDAKVWKCNGEAVGMSTIGETSACAPAADEGRAVTA</sequence>
<dbReference type="Proteomes" id="UP001281147">
    <property type="component" value="Unassembled WGS sequence"/>
</dbReference>
<protein>
    <submittedName>
        <fullName evidence="1">Uncharacterized protein</fullName>
    </submittedName>
</protein>
<comment type="caution">
    <text evidence="1">The sequence shown here is derived from an EMBL/GenBank/DDBJ whole genome shotgun (WGS) entry which is preliminary data.</text>
</comment>
<evidence type="ECO:0000313" key="2">
    <source>
        <dbReference type="Proteomes" id="UP001281147"/>
    </source>
</evidence>
<name>A0ACC3N8H8_9PEZI</name>
<proteinExistence type="predicted"/>
<accession>A0ACC3N8H8</accession>
<evidence type="ECO:0000313" key="1">
    <source>
        <dbReference type="EMBL" id="KAK3711247.1"/>
    </source>
</evidence>
<keyword evidence="2" id="KW-1185">Reference proteome</keyword>